<dbReference type="Proteomes" id="UP000218899">
    <property type="component" value="Chromosome"/>
</dbReference>
<name>A0A1B4VBS2_9GAMM</name>
<dbReference type="OrthoDB" id="9804951at2"/>
<reference evidence="1 2" key="1">
    <citation type="submission" date="2015-08" db="EMBL/GenBank/DDBJ databases">
        <title>Complete genome sequence of Sulfurifustis variabilis.</title>
        <authorList>
            <person name="Miura A."/>
            <person name="Kojima H."/>
            <person name="Fukui M."/>
        </authorList>
    </citation>
    <scope>NUCLEOTIDE SEQUENCE [LARGE SCALE GENOMIC DNA]</scope>
    <source>
        <strain evidence="2">skN76</strain>
    </source>
</reference>
<keyword evidence="2" id="KW-1185">Reference proteome</keyword>
<dbReference type="AlphaFoldDB" id="A0A1B4VBS2"/>
<evidence type="ECO:0000313" key="2">
    <source>
        <dbReference type="Proteomes" id="UP000218899"/>
    </source>
</evidence>
<gene>
    <name evidence="1" type="ORF">SVA_1747</name>
</gene>
<organism evidence="1 2">
    <name type="scientific">Sulfurifustis variabilis</name>
    <dbReference type="NCBI Taxonomy" id="1675686"/>
    <lineage>
        <taxon>Bacteria</taxon>
        <taxon>Pseudomonadati</taxon>
        <taxon>Pseudomonadota</taxon>
        <taxon>Gammaproteobacteria</taxon>
        <taxon>Acidiferrobacterales</taxon>
        <taxon>Acidiferrobacteraceae</taxon>
        <taxon>Sulfurifustis</taxon>
    </lineage>
</organism>
<sequence>MTQPPADMPREMPQVSCAMCRREIPRSAAQSAEGRDYVLYFCSLGCRESWEKQERDAKGGRPESG</sequence>
<evidence type="ECO:0000313" key="1">
    <source>
        <dbReference type="EMBL" id="BAU48301.1"/>
    </source>
</evidence>
<accession>A0A1B4VBS2</accession>
<dbReference type="RefSeq" id="WP_096460830.1">
    <property type="nucleotide sequence ID" value="NZ_AP014936.1"/>
</dbReference>
<dbReference type="InterPro" id="IPR021767">
    <property type="entry name" value="TnpM"/>
</dbReference>
<evidence type="ECO:0008006" key="3">
    <source>
        <dbReference type="Google" id="ProtNLM"/>
    </source>
</evidence>
<proteinExistence type="predicted"/>
<dbReference type="KEGG" id="sva:SVA_1747"/>
<dbReference type="EMBL" id="AP014936">
    <property type="protein sequence ID" value="BAU48301.1"/>
    <property type="molecule type" value="Genomic_DNA"/>
</dbReference>
<dbReference type="Pfam" id="PF11809">
    <property type="entry name" value="DUF3330"/>
    <property type="match status" value="1"/>
</dbReference>
<protein>
    <recommendedName>
        <fullName evidence="3">TRASH domain-containing protein</fullName>
    </recommendedName>
</protein>